<name>A7AUV9_BABBO</name>
<dbReference type="EMBL" id="AAXT01000003">
    <property type="protein sequence ID" value="EDO06720.1"/>
    <property type="molecule type" value="Genomic_DNA"/>
</dbReference>
<gene>
    <name evidence="1" type="ORF">BBOV_II007700</name>
</gene>
<dbReference type="KEGG" id="bbo:BBOV_II007700"/>
<organism evidence="1 2">
    <name type="scientific">Babesia bovis</name>
    <dbReference type="NCBI Taxonomy" id="5865"/>
    <lineage>
        <taxon>Eukaryota</taxon>
        <taxon>Sar</taxon>
        <taxon>Alveolata</taxon>
        <taxon>Apicomplexa</taxon>
        <taxon>Aconoidasida</taxon>
        <taxon>Piroplasmida</taxon>
        <taxon>Babesiidae</taxon>
        <taxon>Babesia</taxon>
    </lineage>
</organism>
<protein>
    <submittedName>
        <fullName evidence="1">Uncharacterized protein</fullName>
    </submittedName>
</protein>
<dbReference type="Proteomes" id="UP000002173">
    <property type="component" value="Chromosome 2"/>
</dbReference>
<dbReference type="InParanoid" id="A7AUV9"/>
<reference evidence="1 2" key="1">
    <citation type="journal article" date="2007" name="PLoS Pathog.">
        <title>Genome sequence of Babesia bovis and comparative analysis of apicomplexan hemoprotozoa.</title>
        <authorList>
            <person name="Brayton K.A."/>
            <person name="Lau A.O.T."/>
            <person name="Herndon D.R."/>
            <person name="Hannick L."/>
            <person name="Kappmeyer L.S."/>
            <person name="Berens S.J."/>
            <person name="Bidwell S.L."/>
            <person name="Brown W.C."/>
            <person name="Crabtree J."/>
            <person name="Fadrosh D."/>
            <person name="Feldblum T."/>
            <person name="Forberger H.A."/>
            <person name="Haas B.J."/>
            <person name="Howell J.M."/>
            <person name="Khouri H."/>
            <person name="Koo H."/>
            <person name="Mann D.J."/>
            <person name="Norimine J."/>
            <person name="Paulsen I.T."/>
            <person name="Radune D."/>
            <person name="Ren Q."/>
            <person name="Smith R.K. Jr."/>
            <person name="Suarez C.E."/>
            <person name="White O."/>
            <person name="Wortman J.R."/>
            <person name="Knowles D.P. Jr."/>
            <person name="McElwain T.F."/>
            <person name="Nene V.M."/>
        </authorList>
    </citation>
    <scope>NUCLEOTIDE SEQUENCE [LARGE SCALE GENOMIC DNA]</scope>
    <source>
        <strain evidence="1">T2Bo</strain>
    </source>
</reference>
<comment type="caution">
    <text evidence="1">The sequence shown here is derived from an EMBL/GenBank/DDBJ whole genome shotgun (WGS) entry which is preliminary data.</text>
</comment>
<accession>A7AUV9</accession>
<dbReference type="GeneID" id="5478522"/>
<keyword evidence="2" id="KW-1185">Reference proteome</keyword>
<evidence type="ECO:0000313" key="1">
    <source>
        <dbReference type="EMBL" id="EDO06720.1"/>
    </source>
</evidence>
<proteinExistence type="predicted"/>
<sequence length="154" mass="17353">MDTIYRIKKTKPIERGTASPLMANLTANLPGAITLFLNHKSNSATKILYEMKQACEKHDKRTLPKMEKLSSMAALHVARDSECSDADNKIAEAIQQSFVTVEKDINTILELIASATLDPYEKEENIQAYLQQISGYNIQNVKPLWRIIKYGPTI</sequence>
<evidence type="ECO:0000313" key="2">
    <source>
        <dbReference type="Proteomes" id="UP000002173"/>
    </source>
</evidence>
<dbReference type="AlphaFoldDB" id="A7AUV9"/>
<dbReference type="VEuPathDB" id="PiroplasmaDB:BBOV_II007700"/>